<comment type="caution">
    <text evidence="1">The sequence shown here is derived from an EMBL/GenBank/DDBJ whole genome shotgun (WGS) entry which is preliminary data.</text>
</comment>
<evidence type="ECO:0000313" key="2">
    <source>
        <dbReference type="Proteomes" id="UP000308092"/>
    </source>
</evidence>
<dbReference type="AlphaFoldDB" id="A0A4S3JK15"/>
<dbReference type="VEuPathDB" id="FungiDB:EYZ11_005601"/>
<gene>
    <name evidence="1" type="ORF">EYZ11_005601</name>
</gene>
<evidence type="ECO:0000313" key="1">
    <source>
        <dbReference type="EMBL" id="THC94918.1"/>
    </source>
</evidence>
<accession>A0A4S3JK15</accession>
<protein>
    <submittedName>
        <fullName evidence="1">Uncharacterized protein</fullName>
    </submittedName>
</protein>
<dbReference type="Proteomes" id="UP000308092">
    <property type="component" value="Unassembled WGS sequence"/>
</dbReference>
<reference evidence="1 2" key="1">
    <citation type="submission" date="2019-03" db="EMBL/GenBank/DDBJ databases">
        <title>The genome sequence of a newly discovered highly antifungal drug resistant Aspergillus species, Aspergillus tanneri NIH 1004.</title>
        <authorList>
            <person name="Mounaud S."/>
            <person name="Singh I."/>
            <person name="Joardar V."/>
            <person name="Pakala S."/>
            <person name="Pakala S."/>
            <person name="Venepally P."/>
            <person name="Hoover J."/>
            <person name="Nierman W."/>
            <person name="Chung J."/>
            <person name="Losada L."/>
        </authorList>
    </citation>
    <scope>NUCLEOTIDE SEQUENCE [LARGE SCALE GENOMIC DNA]</scope>
    <source>
        <strain evidence="1 2">NIH1004</strain>
    </source>
</reference>
<proteinExistence type="predicted"/>
<dbReference type="EMBL" id="SOSA01000182">
    <property type="protein sequence ID" value="THC94918.1"/>
    <property type="molecule type" value="Genomic_DNA"/>
</dbReference>
<keyword evidence="2" id="KW-1185">Reference proteome</keyword>
<name>A0A4S3JK15_9EURO</name>
<sequence length="54" mass="6083">MSPYSRINDRRVALVSRNPPIVTSSEAFHEHVNLLVPRGINIGDLKQLVTQTEL</sequence>
<organism evidence="1 2">
    <name type="scientific">Aspergillus tanneri</name>
    <dbReference type="NCBI Taxonomy" id="1220188"/>
    <lineage>
        <taxon>Eukaryota</taxon>
        <taxon>Fungi</taxon>
        <taxon>Dikarya</taxon>
        <taxon>Ascomycota</taxon>
        <taxon>Pezizomycotina</taxon>
        <taxon>Eurotiomycetes</taxon>
        <taxon>Eurotiomycetidae</taxon>
        <taxon>Eurotiales</taxon>
        <taxon>Aspergillaceae</taxon>
        <taxon>Aspergillus</taxon>
        <taxon>Aspergillus subgen. Circumdati</taxon>
    </lineage>
</organism>